<dbReference type="Proteomes" id="UP000028582">
    <property type="component" value="Unassembled WGS sequence"/>
</dbReference>
<dbReference type="OrthoDB" id="115014at2759"/>
<comment type="caution">
    <text evidence="2">The sequence shown here is derived from an EMBL/GenBank/DDBJ whole genome shotgun (WGS) entry which is preliminary data.</text>
</comment>
<name>A0A080ZSG2_PHYNI</name>
<dbReference type="EMBL" id="ANJA01002530">
    <property type="protein sequence ID" value="ETO69573.1"/>
    <property type="molecule type" value="Genomic_DNA"/>
</dbReference>
<sequence length="777" mass="86714">MQNNSVDVELQRTLNELCTDLFATAVLDDCSAILQSLALLAEAFPQAQSLIGRLLIQPPDNQDRPRYSTVSKLSLLSTNFLYKKETVRSAVSLLAVLANNNLRNQRRIVQHVAGVKLPINPSKRGALAAESNLYALTVPATVTTTYRRWKKRQQELHNCRLPSGTPPCSDGTPMPCYCDDCLGAEQFLSTWQQHFHDLSRWTLDPDRGTGTSSSKSLSTEEFFHMFLEDNQLRVCSVGNAVGNEKKMESSCTNRHRSVVYYFVSLEEAANATPRTPVQFNPLRHVSAIAIAAEIDIAATRKAQVQSVTISNESLSLELEESSALATDQVILFTGTSDIESCRSAFPENKEASSISPNQAMDNNERLLYDFLRFEEQHGQLAQCGSLVSDVSEDSDVVETTRRVLHCMLDFCESTGQIPLSAFRRSFCRSVDSNEPLDDSTASCEMDDIKSASLNVKVTMTAILTEQALQIDCTGITRSSCTFSTRIPQQELLENSTGDRGNLSLLCLSDEALENLIQRCRICMCETQETHEDDDSVFYLQPSTPDEESLQPSDDEVSEGPVVAHSEQQDCAVHPPLCGLSPEAKRVLTKLETVVSQEKYRKLTCDGFATVMKKLSNVVADCNKRISYLSTTRDKELVVAVTQVHRTAAISRCRHCRNLLIQLGKKMALKATPFDTSAPISHDKLLHIAKLVRSSIQSVLVHSESFDPWEIPDARVENLQLDHRVWASGYPDAAFYQDTDARRRQNRKKQQQLSRKLLQKKKKANGQAREIQHKSVQA</sequence>
<feature type="region of interest" description="Disordered" evidence="1">
    <location>
        <begin position="740"/>
        <end position="777"/>
    </location>
</feature>
<dbReference type="AlphaFoldDB" id="A0A080ZSG2"/>
<organism evidence="2 3">
    <name type="scientific">Phytophthora nicotianae P1976</name>
    <dbReference type="NCBI Taxonomy" id="1317066"/>
    <lineage>
        <taxon>Eukaryota</taxon>
        <taxon>Sar</taxon>
        <taxon>Stramenopiles</taxon>
        <taxon>Oomycota</taxon>
        <taxon>Peronosporomycetes</taxon>
        <taxon>Peronosporales</taxon>
        <taxon>Peronosporaceae</taxon>
        <taxon>Phytophthora</taxon>
    </lineage>
</organism>
<gene>
    <name evidence="2" type="ORF">F444_13868</name>
</gene>
<reference evidence="2 3" key="1">
    <citation type="submission" date="2013-11" db="EMBL/GenBank/DDBJ databases">
        <title>The Genome Sequence of Phytophthora parasitica P1976.</title>
        <authorList>
            <consortium name="The Broad Institute Genomics Platform"/>
            <person name="Russ C."/>
            <person name="Tyler B."/>
            <person name="Panabieres F."/>
            <person name="Shan W."/>
            <person name="Tripathy S."/>
            <person name="Grunwald N."/>
            <person name="Machado M."/>
            <person name="Johnson C.S."/>
            <person name="Walker B."/>
            <person name="Young S."/>
            <person name="Zeng Q."/>
            <person name="Gargeya S."/>
            <person name="Fitzgerald M."/>
            <person name="Haas B."/>
            <person name="Abouelleil A."/>
            <person name="Allen A.W."/>
            <person name="Alvarado L."/>
            <person name="Arachchi H.M."/>
            <person name="Berlin A.M."/>
            <person name="Chapman S.B."/>
            <person name="Gainer-Dewar J."/>
            <person name="Goldberg J."/>
            <person name="Griggs A."/>
            <person name="Gujja S."/>
            <person name="Hansen M."/>
            <person name="Howarth C."/>
            <person name="Imamovic A."/>
            <person name="Ireland A."/>
            <person name="Larimer J."/>
            <person name="McCowan C."/>
            <person name="Murphy C."/>
            <person name="Pearson M."/>
            <person name="Poon T.W."/>
            <person name="Priest M."/>
            <person name="Roberts A."/>
            <person name="Saif S."/>
            <person name="Shea T."/>
            <person name="Sisk P."/>
            <person name="Sykes S."/>
            <person name="Wortman J."/>
            <person name="Nusbaum C."/>
            <person name="Birren B."/>
        </authorList>
    </citation>
    <scope>NUCLEOTIDE SEQUENCE [LARGE SCALE GENOMIC DNA]</scope>
    <source>
        <strain evidence="2 3">P1976</strain>
    </source>
</reference>
<protein>
    <submittedName>
        <fullName evidence="2">Uncharacterized protein</fullName>
    </submittedName>
</protein>
<proteinExistence type="predicted"/>
<evidence type="ECO:0000256" key="1">
    <source>
        <dbReference type="SAM" id="MobiDB-lite"/>
    </source>
</evidence>
<evidence type="ECO:0000313" key="3">
    <source>
        <dbReference type="Proteomes" id="UP000028582"/>
    </source>
</evidence>
<evidence type="ECO:0000313" key="2">
    <source>
        <dbReference type="EMBL" id="ETO69573.1"/>
    </source>
</evidence>
<accession>A0A080ZSG2</accession>